<sequence>MTKIFKPLIGQTMEVYIGNIVVKSKTRAEHVQNLEEMFCLMRQAYNMKLNPAKCAFYISAGKFLGFMVTQSGIEVNSAQIMVVLETPPSNSKKELQRLRLSSSFGAFHSPFHKQVETFLPHTQGSKHV</sequence>
<dbReference type="PANTHER" id="PTHR24559:SF431">
    <property type="entry name" value="RNA-DIRECTED DNA POLYMERASE HOMOLOG"/>
    <property type="match status" value="1"/>
</dbReference>
<evidence type="ECO:0000313" key="3">
    <source>
        <dbReference type="Proteomes" id="UP000288805"/>
    </source>
</evidence>
<dbReference type="EMBL" id="QGNW01002616">
    <property type="protein sequence ID" value="RVW14565.1"/>
    <property type="molecule type" value="Genomic_DNA"/>
</dbReference>
<dbReference type="PANTHER" id="PTHR24559">
    <property type="entry name" value="TRANSPOSON TY3-I GAG-POL POLYPROTEIN"/>
    <property type="match status" value="1"/>
</dbReference>
<accession>A0A438BU95</accession>
<name>A0A438BU95_VITVI</name>
<dbReference type="SUPFAM" id="SSF56672">
    <property type="entry name" value="DNA/RNA polymerases"/>
    <property type="match status" value="1"/>
</dbReference>
<comment type="caution">
    <text evidence="2">The sequence shown here is derived from an EMBL/GenBank/DDBJ whole genome shotgun (WGS) entry which is preliminary data.</text>
</comment>
<feature type="domain" description="Reverse transcriptase" evidence="1">
    <location>
        <begin position="1"/>
        <end position="67"/>
    </location>
</feature>
<dbReference type="InterPro" id="IPR043502">
    <property type="entry name" value="DNA/RNA_pol_sf"/>
</dbReference>
<dbReference type="AlphaFoldDB" id="A0A438BU95"/>
<evidence type="ECO:0000259" key="1">
    <source>
        <dbReference type="Pfam" id="PF00078"/>
    </source>
</evidence>
<proteinExistence type="predicted"/>
<organism evidence="2 3">
    <name type="scientific">Vitis vinifera</name>
    <name type="common">Grape</name>
    <dbReference type="NCBI Taxonomy" id="29760"/>
    <lineage>
        <taxon>Eukaryota</taxon>
        <taxon>Viridiplantae</taxon>
        <taxon>Streptophyta</taxon>
        <taxon>Embryophyta</taxon>
        <taxon>Tracheophyta</taxon>
        <taxon>Spermatophyta</taxon>
        <taxon>Magnoliopsida</taxon>
        <taxon>eudicotyledons</taxon>
        <taxon>Gunneridae</taxon>
        <taxon>Pentapetalae</taxon>
        <taxon>rosids</taxon>
        <taxon>Vitales</taxon>
        <taxon>Vitaceae</taxon>
        <taxon>Viteae</taxon>
        <taxon>Vitis</taxon>
    </lineage>
</organism>
<reference evidence="2 3" key="1">
    <citation type="journal article" date="2018" name="PLoS Genet.">
        <title>Population sequencing reveals clonal diversity and ancestral inbreeding in the grapevine cultivar Chardonnay.</title>
        <authorList>
            <person name="Roach M.J."/>
            <person name="Johnson D.L."/>
            <person name="Bohlmann J."/>
            <person name="van Vuuren H.J."/>
            <person name="Jones S.J."/>
            <person name="Pretorius I.S."/>
            <person name="Schmidt S.A."/>
            <person name="Borneman A.R."/>
        </authorList>
    </citation>
    <scope>NUCLEOTIDE SEQUENCE [LARGE SCALE GENOMIC DNA]</scope>
    <source>
        <strain evidence="3">cv. Chardonnay</strain>
        <tissue evidence="2">Leaf</tissue>
    </source>
</reference>
<dbReference type="InterPro" id="IPR053134">
    <property type="entry name" value="RNA-dir_DNA_polymerase"/>
</dbReference>
<gene>
    <name evidence="2" type="ORF">CK203_083878</name>
</gene>
<dbReference type="Gene3D" id="3.30.70.270">
    <property type="match status" value="1"/>
</dbReference>
<protein>
    <recommendedName>
        <fullName evidence="1">Reverse transcriptase domain-containing protein</fullName>
    </recommendedName>
</protein>
<dbReference type="Pfam" id="PF00078">
    <property type="entry name" value="RVT_1"/>
    <property type="match status" value="1"/>
</dbReference>
<dbReference type="InterPro" id="IPR000477">
    <property type="entry name" value="RT_dom"/>
</dbReference>
<dbReference type="Proteomes" id="UP000288805">
    <property type="component" value="Unassembled WGS sequence"/>
</dbReference>
<dbReference type="InterPro" id="IPR043128">
    <property type="entry name" value="Rev_trsase/Diguanyl_cyclase"/>
</dbReference>
<evidence type="ECO:0000313" key="2">
    <source>
        <dbReference type="EMBL" id="RVW14565.1"/>
    </source>
</evidence>